<evidence type="ECO:0000256" key="2">
    <source>
        <dbReference type="ARBA" id="ARBA00010441"/>
    </source>
</evidence>
<sequence length="191" mass="21737">MVDPYKVTWTDRLLAATVLRLFSKSVTPNQITIFRFITIPFVAFLLSTGEYRWATVLFFISAFSDALDGALARTSNQVTEWGIMYDPLADKLLIGFSVFLILPQYLDSHIAFTIILIEMILIGMGYYFRNFQNKQFQANRWGKRKMLFQSVGVILVLLYSIFPLGFILTAAEIILYAAIGLALMSLVTYSL</sequence>
<proteinExistence type="inferred from homology"/>
<dbReference type="Proteomes" id="UP000179324">
    <property type="component" value="Unassembled WGS sequence"/>
</dbReference>
<dbReference type="Pfam" id="PF01066">
    <property type="entry name" value="CDP-OH_P_transf"/>
    <property type="match status" value="1"/>
</dbReference>
<feature type="transmembrane region" description="Helical" evidence="12">
    <location>
        <begin position="30"/>
        <end position="47"/>
    </location>
</feature>
<dbReference type="GO" id="GO:0016020">
    <property type="term" value="C:membrane"/>
    <property type="evidence" value="ECO:0007669"/>
    <property type="project" value="UniProtKB-SubCell"/>
</dbReference>
<evidence type="ECO:0000256" key="8">
    <source>
        <dbReference type="ARBA" id="ARBA00023136"/>
    </source>
</evidence>
<feature type="transmembrane region" description="Helical" evidence="12">
    <location>
        <begin position="108"/>
        <end position="127"/>
    </location>
</feature>
<comment type="similarity">
    <text evidence="2 11">Belongs to the CDP-alcohol phosphatidyltransferase class-I family.</text>
</comment>
<dbReference type="PROSITE" id="PS00379">
    <property type="entry name" value="CDP_ALCOHOL_P_TRANSF"/>
    <property type="match status" value="1"/>
</dbReference>
<organism evidence="13 14">
    <name type="scientific">Candidatus Jorgensenbacteria bacterium GWC1_48_12</name>
    <dbReference type="NCBI Taxonomy" id="1798469"/>
    <lineage>
        <taxon>Bacteria</taxon>
        <taxon>Candidatus Joergenseniibacteriota</taxon>
    </lineage>
</organism>
<keyword evidence="9" id="KW-0594">Phospholipid biosynthesis</keyword>
<evidence type="ECO:0000256" key="1">
    <source>
        <dbReference type="ARBA" id="ARBA00004141"/>
    </source>
</evidence>
<evidence type="ECO:0000256" key="4">
    <source>
        <dbReference type="ARBA" id="ARBA00022679"/>
    </source>
</evidence>
<dbReference type="GO" id="GO:0008444">
    <property type="term" value="F:CDP-diacylglycerol-glycerol-3-phosphate 3-phosphatidyltransferase activity"/>
    <property type="evidence" value="ECO:0007669"/>
    <property type="project" value="InterPro"/>
</dbReference>
<dbReference type="GO" id="GO:0046474">
    <property type="term" value="P:glycerophospholipid biosynthetic process"/>
    <property type="evidence" value="ECO:0007669"/>
    <property type="project" value="TreeGrafter"/>
</dbReference>
<dbReference type="InterPro" id="IPR004570">
    <property type="entry name" value="Phosphatidylglycerol_P_synth"/>
</dbReference>
<evidence type="ECO:0000313" key="13">
    <source>
        <dbReference type="EMBL" id="OGG38869.1"/>
    </source>
</evidence>
<dbReference type="InterPro" id="IPR043130">
    <property type="entry name" value="CDP-OH_PTrfase_TM_dom"/>
</dbReference>
<evidence type="ECO:0000256" key="3">
    <source>
        <dbReference type="ARBA" id="ARBA00022516"/>
    </source>
</evidence>
<dbReference type="Gene3D" id="1.20.120.1760">
    <property type="match status" value="1"/>
</dbReference>
<keyword evidence="4 11" id="KW-0808">Transferase</keyword>
<name>A0A1F6BPL2_9BACT</name>
<keyword evidence="3" id="KW-0444">Lipid biosynthesis</keyword>
<feature type="transmembrane region" description="Helical" evidence="12">
    <location>
        <begin position="173"/>
        <end position="190"/>
    </location>
</feature>
<evidence type="ECO:0000256" key="9">
    <source>
        <dbReference type="ARBA" id="ARBA00023209"/>
    </source>
</evidence>
<evidence type="ECO:0000256" key="5">
    <source>
        <dbReference type="ARBA" id="ARBA00022692"/>
    </source>
</evidence>
<evidence type="ECO:0000313" key="14">
    <source>
        <dbReference type="Proteomes" id="UP000179324"/>
    </source>
</evidence>
<dbReference type="PANTHER" id="PTHR14269:SF62">
    <property type="entry name" value="CDP-DIACYLGLYCEROL--GLYCEROL-3-PHOSPHATE 3-PHOSPHATIDYLTRANSFERASE 1, CHLOROPLASTIC"/>
    <property type="match status" value="1"/>
</dbReference>
<feature type="transmembrane region" description="Helical" evidence="12">
    <location>
        <begin position="147"/>
        <end position="167"/>
    </location>
</feature>
<evidence type="ECO:0000256" key="6">
    <source>
        <dbReference type="ARBA" id="ARBA00022989"/>
    </source>
</evidence>
<dbReference type="PANTHER" id="PTHR14269">
    <property type="entry name" value="CDP-DIACYLGLYCEROL--GLYCEROL-3-PHOSPHATE 3-PHOSPHATIDYLTRANSFERASE-RELATED"/>
    <property type="match status" value="1"/>
</dbReference>
<comment type="caution">
    <text evidence="13">The sequence shown here is derived from an EMBL/GenBank/DDBJ whole genome shotgun (WGS) entry which is preliminary data.</text>
</comment>
<evidence type="ECO:0000256" key="7">
    <source>
        <dbReference type="ARBA" id="ARBA00023098"/>
    </source>
</evidence>
<dbReference type="PIRSF" id="PIRSF000847">
    <property type="entry name" value="Phos_ph_gly_syn"/>
    <property type="match status" value="1"/>
</dbReference>
<evidence type="ECO:0000256" key="11">
    <source>
        <dbReference type="RuleBase" id="RU003750"/>
    </source>
</evidence>
<gene>
    <name evidence="13" type="ORF">A2127_01970</name>
</gene>
<keyword evidence="10" id="KW-1208">Phospholipid metabolism</keyword>
<evidence type="ECO:0000256" key="12">
    <source>
        <dbReference type="SAM" id="Phobius"/>
    </source>
</evidence>
<dbReference type="InterPro" id="IPR000462">
    <property type="entry name" value="CDP-OH_P_trans"/>
</dbReference>
<keyword evidence="6 12" id="KW-1133">Transmembrane helix</keyword>
<comment type="subcellular location">
    <subcellularLocation>
        <location evidence="1">Membrane</location>
        <topology evidence="1">Multi-pass membrane protein</topology>
    </subcellularLocation>
</comment>
<keyword evidence="8 12" id="KW-0472">Membrane</keyword>
<reference evidence="13 14" key="1">
    <citation type="journal article" date="2016" name="Nat. Commun.">
        <title>Thousands of microbial genomes shed light on interconnected biogeochemical processes in an aquifer system.</title>
        <authorList>
            <person name="Anantharaman K."/>
            <person name="Brown C.T."/>
            <person name="Hug L.A."/>
            <person name="Sharon I."/>
            <person name="Castelle C.J."/>
            <person name="Probst A.J."/>
            <person name="Thomas B.C."/>
            <person name="Singh A."/>
            <person name="Wilkins M.J."/>
            <person name="Karaoz U."/>
            <person name="Brodie E.L."/>
            <person name="Williams K.H."/>
            <person name="Hubbard S.S."/>
            <person name="Banfield J.F."/>
        </authorList>
    </citation>
    <scope>NUCLEOTIDE SEQUENCE [LARGE SCALE GENOMIC DNA]</scope>
</reference>
<dbReference type="EMBL" id="MFKI01000022">
    <property type="protein sequence ID" value="OGG38869.1"/>
    <property type="molecule type" value="Genomic_DNA"/>
</dbReference>
<evidence type="ECO:0000256" key="10">
    <source>
        <dbReference type="ARBA" id="ARBA00023264"/>
    </source>
</evidence>
<dbReference type="InterPro" id="IPR050324">
    <property type="entry name" value="CDP-alcohol_PTase-I"/>
</dbReference>
<accession>A0A1F6BPL2</accession>
<dbReference type="InterPro" id="IPR048254">
    <property type="entry name" value="CDP_ALCOHOL_P_TRANSF_CS"/>
</dbReference>
<evidence type="ECO:0008006" key="15">
    <source>
        <dbReference type="Google" id="ProtNLM"/>
    </source>
</evidence>
<dbReference type="AlphaFoldDB" id="A0A1F6BPL2"/>
<protein>
    <recommendedName>
        <fullName evidence="15">CDP-diacylglycerol--glycerol-3-phosphate 3-phosphatidyltransferase</fullName>
    </recommendedName>
</protein>
<keyword evidence="7" id="KW-0443">Lipid metabolism</keyword>
<keyword evidence="5 12" id="KW-0812">Transmembrane</keyword>